<dbReference type="GO" id="GO:0140662">
    <property type="term" value="F:ATP-dependent protein folding chaperone"/>
    <property type="evidence" value="ECO:0007669"/>
    <property type="project" value="InterPro"/>
</dbReference>
<keyword evidence="4" id="KW-0143">Chaperone</keyword>
<evidence type="ECO:0000259" key="6">
    <source>
        <dbReference type="Pfam" id="PF07734"/>
    </source>
</evidence>
<proteinExistence type="inferred from homology"/>
<dbReference type="InterPro" id="IPR001810">
    <property type="entry name" value="F-box_dom"/>
</dbReference>
<feature type="domain" description="F-box" evidence="5">
    <location>
        <begin position="199"/>
        <end position="234"/>
    </location>
</feature>
<keyword evidence="3" id="KW-0067">ATP-binding</keyword>
<comment type="caution">
    <text evidence="7">The sequence shown here is derived from an EMBL/GenBank/DDBJ whole genome shotgun (WGS) entry which is preliminary data.</text>
</comment>
<name>A0A8T0JU62_PHAAN</name>
<reference evidence="7 8" key="1">
    <citation type="submission" date="2020-05" db="EMBL/GenBank/DDBJ databases">
        <title>Vigna angularis (adzuki bean) Var. LongXiaoDou No. 4 denovo assembly.</title>
        <authorList>
            <person name="Xiang H."/>
        </authorList>
    </citation>
    <scope>NUCLEOTIDE SEQUENCE [LARGE SCALE GENOMIC DNA]</scope>
    <source>
        <tissue evidence="7">Leaf</tissue>
    </source>
</reference>
<feature type="domain" description="F-box associated beta-propeller type 1" evidence="6">
    <location>
        <begin position="309"/>
        <end position="556"/>
    </location>
</feature>
<dbReference type="Proteomes" id="UP000743370">
    <property type="component" value="Unassembled WGS sequence"/>
</dbReference>
<dbReference type="Pfam" id="PF07734">
    <property type="entry name" value="FBA_1"/>
    <property type="match status" value="1"/>
</dbReference>
<accession>A0A8T0JU62</accession>
<dbReference type="Pfam" id="PF00646">
    <property type="entry name" value="F-box"/>
    <property type="match status" value="1"/>
</dbReference>
<gene>
    <name evidence="7" type="ORF">HKW66_Vig0151830</name>
</gene>
<dbReference type="InterPro" id="IPR001404">
    <property type="entry name" value="Hsp90_fam"/>
</dbReference>
<keyword evidence="7" id="KW-0346">Stress response</keyword>
<evidence type="ECO:0000259" key="5">
    <source>
        <dbReference type="Pfam" id="PF00646"/>
    </source>
</evidence>
<dbReference type="GO" id="GO:0016887">
    <property type="term" value="F:ATP hydrolysis activity"/>
    <property type="evidence" value="ECO:0007669"/>
    <property type="project" value="InterPro"/>
</dbReference>
<dbReference type="InterPro" id="IPR017451">
    <property type="entry name" value="F-box-assoc_interact_dom"/>
</dbReference>
<dbReference type="EMBL" id="JABFOF010000008">
    <property type="protein sequence ID" value="KAG2384054.1"/>
    <property type="molecule type" value="Genomic_DNA"/>
</dbReference>
<dbReference type="GO" id="GO:0051082">
    <property type="term" value="F:unfolded protein binding"/>
    <property type="evidence" value="ECO:0007669"/>
    <property type="project" value="InterPro"/>
</dbReference>
<organism evidence="7 8">
    <name type="scientific">Phaseolus angularis</name>
    <name type="common">Azuki bean</name>
    <name type="synonym">Vigna angularis</name>
    <dbReference type="NCBI Taxonomy" id="3914"/>
    <lineage>
        <taxon>Eukaryota</taxon>
        <taxon>Viridiplantae</taxon>
        <taxon>Streptophyta</taxon>
        <taxon>Embryophyta</taxon>
        <taxon>Tracheophyta</taxon>
        <taxon>Spermatophyta</taxon>
        <taxon>Magnoliopsida</taxon>
        <taxon>eudicotyledons</taxon>
        <taxon>Gunneridae</taxon>
        <taxon>Pentapetalae</taxon>
        <taxon>rosids</taxon>
        <taxon>fabids</taxon>
        <taxon>Fabales</taxon>
        <taxon>Fabaceae</taxon>
        <taxon>Papilionoideae</taxon>
        <taxon>50 kb inversion clade</taxon>
        <taxon>NPAAA clade</taxon>
        <taxon>indigoferoid/millettioid clade</taxon>
        <taxon>Phaseoleae</taxon>
        <taxon>Vigna</taxon>
    </lineage>
</organism>
<dbReference type="NCBIfam" id="TIGR01640">
    <property type="entry name" value="F_box_assoc_1"/>
    <property type="match status" value="1"/>
</dbReference>
<dbReference type="SUPFAM" id="SSF55874">
    <property type="entry name" value="ATPase domain of HSP90 chaperone/DNA topoisomerase II/histidine kinase"/>
    <property type="match status" value="1"/>
</dbReference>
<keyword evidence="2" id="KW-0547">Nucleotide-binding</keyword>
<dbReference type="InterPro" id="IPR006527">
    <property type="entry name" value="F-box-assoc_dom_typ1"/>
</dbReference>
<evidence type="ECO:0000256" key="1">
    <source>
        <dbReference type="ARBA" id="ARBA00008239"/>
    </source>
</evidence>
<dbReference type="SUPFAM" id="SSF81383">
    <property type="entry name" value="F-box domain"/>
    <property type="match status" value="1"/>
</dbReference>
<dbReference type="AlphaFoldDB" id="A0A8T0JU62"/>
<dbReference type="GO" id="GO:0005524">
    <property type="term" value="F:ATP binding"/>
    <property type="evidence" value="ECO:0007669"/>
    <property type="project" value="UniProtKB-KW"/>
</dbReference>
<sequence>MSEIFNLMKRTFYSNKEIFLCELINNACNALDKSRFERLTGMNNLHDELFIRLVPQKENKTLLVIDNGIGMTKDDLIHNLDVGFYSSFLVAEKVNITSKYNDLGQYIWESQPDGSFIVTKDINAQHVPRGTKITLFLKDDQLEYLEEATIKNLVNKHCQLITHPIYLWSENTKDHWQVINFWHKQEMENTSVAQKCHNHLPDDLTFLILVKLPLKSLKRFGSLCKSWALLFENSLFVDLFHTNFISNHNSFYDDISIILCLKEIDTETNHKPSFFLLSGERFQNVDKLNWPNPLKGCFPELNFLGSSSVNGILCFFIHQNHSVYLWNPTTGELKVIPHSPVEYVPLDACVSITYLGFGYDGIQDDYKVIRSVQPEEAIPEYGYTKWDYTRLFEIYSVRSNSWRKLKIDITPAVYGIEYGIDGKFYFDGMCHWLCRTDGDRSWDPCLVSFDMRNETYYTTPTPLDIPLDICDNFNRGYMRWYLFLLNGSIALMSTYGYNTTFYISILTELGKKETWTKLFTLGSSPCITRPIGARNMGYILFQTHDGALVWYDLSTHKITKVDLKIPNHVLCMIIYKKNLQQIEEISN</sequence>
<dbReference type="PANTHER" id="PTHR11528">
    <property type="entry name" value="HEAT SHOCK PROTEIN 90 FAMILY MEMBER"/>
    <property type="match status" value="1"/>
</dbReference>
<dbReference type="Gene3D" id="3.30.565.10">
    <property type="entry name" value="Histidine kinase-like ATPase, C-terminal domain"/>
    <property type="match status" value="1"/>
</dbReference>
<evidence type="ECO:0000256" key="2">
    <source>
        <dbReference type="ARBA" id="ARBA00022741"/>
    </source>
</evidence>
<evidence type="ECO:0000256" key="4">
    <source>
        <dbReference type="ARBA" id="ARBA00023186"/>
    </source>
</evidence>
<protein>
    <submittedName>
        <fullName evidence="7">Heat shock protein</fullName>
    </submittedName>
</protein>
<dbReference type="SUPFAM" id="SSF50965">
    <property type="entry name" value="Galactose oxidase, central domain"/>
    <property type="match status" value="1"/>
</dbReference>
<dbReference type="InterPro" id="IPR036047">
    <property type="entry name" value="F-box-like_dom_sf"/>
</dbReference>
<dbReference type="InterPro" id="IPR036890">
    <property type="entry name" value="HATPase_C_sf"/>
</dbReference>
<evidence type="ECO:0000256" key="3">
    <source>
        <dbReference type="ARBA" id="ARBA00022840"/>
    </source>
</evidence>
<dbReference type="PRINTS" id="PR00775">
    <property type="entry name" value="HEATSHOCK90"/>
</dbReference>
<dbReference type="InterPro" id="IPR011043">
    <property type="entry name" value="Gal_Oxase/kelch_b-propeller"/>
</dbReference>
<evidence type="ECO:0000313" key="7">
    <source>
        <dbReference type="EMBL" id="KAG2384054.1"/>
    </source>
</evidence>
<comment type="similarity">
    <text evidence="1">Belongs to the heat shock protein 90 family.</text>
</comment>
<dbReference type="InterPro" id="IPR020575">
    <property type="entry name" value="Hsp90_N"/>
</dbReference>
<evidence type="ECO:0000313" key="8">
    <source>
        <dbReference type="Proteomes" id="UP000743370"/>
    </source>
</evidence>